<keyword evidence="1" id="KW-1133">Transmembrane helix</keyword>
<keyword evidence="3" id="KW-1185">Reference proteome</keyword>
<feature type="transmembrane region" description="Helical" evidence="1">
    <location>
        <begin position="41"/>
        <end position="58"/>
    </location>
</feature>
<dbReference type="PANTHER" id="PTHR22168">
    <property type="entry name" value="TMEM26 PROTEIN"/>
    <property type="match status" value="1"/>
</dbReference>
<evidence type="ECO:0000313" key="2">
    <source>
        <dbReference type="EMBL" id="CAC5402255.1"/>
    </source>
</evidence>
<reference evidence="2 3" key="1">
    <citation type="submission" date="2020-06" db="EMBL/GenBank/DDBJ databases">
        <authorList>
            <person name="Li R."/>
            <person name="Bekaert M."/>
        </authorList>
    </citation>
    <scope>NUCLEOTIDE SEQUENCE [LARGE SCALE GENOMIC DNA]</scope>
    <source>
        <strain evidence="3">wild</strain>
    </source>
</reference>
<protein>
    <recommendedName>
        <fullName evidence="4">Transmembrane protein 26</fullName>
    </recommendedName>
</protein>
<name>A0A6J8D2E0_MYTCO</name>
<feature type="transmembrane region" description="Helical" evidence="1">
    <location>
        <begin position="193"/>
        <end position="214"/>
    </location>
</feature>
<dbReference type="EMBL" id="CACVKT020006490">
    <property type="protein sequence ID" value="CAC5402255.1"/>
    <property type="molecule type" value="Genomic_DNA"/>
</dbReference>
<proteinExistence type="predicted"/>
<evidence type="ECO:0000313" key="3">
    <source>
        <dbReference type="Proteomes" id="UP000507470"/>
    </source>
</evidence>
<dbReference type="AlphaFoldDB" id="A0A6J8D2E0"/>
<gene>
    <name evidence="2" type="ORF">MCOR_36222</name>
</gene>
<feature type="transmembrane region" description="Helical" evidence="1">
    <location>
        <begin position="70"/>
        <end position="89"/>
    </location>
</feature>
<dbReference type="OrthoDB" id="10042902at2759"/>
<feature type="transmembrane region" description="Helical" evidence="1">
    <location>
        <begin position="131"/>
        <end position="150"/>
    </location>
</feature>
<feature type="transmembrane region" description="Helical" evidence="1">
    <location>
        <begin position="283"/>
        <end position="307"/>
    </location>
</feature>
<evidence type="ECO:0000256" key="1">
    <source>
        <dbReference type="SAM" id="Phobius"/>
    </source>
</evidence>
<feature type="transmembrane region" description="Helical" evidence="1">
    <location>
        <begin position="162"/>
        <end position="181"/>
    </location>
</feature>
<accession>A0A6J8D2E0</accession>
<dbReference type="PANTHER" id="PTHR22168:SF3">
    <property type="entry name" value="TRANSMEMBRANE PROTEIN 26"/>
    <property type="match status" value="1"/>
</dbReference>
<dbReference type="Pfam" id="PF09772">
    <property type="entry name" value="Tmem26"/>
    <property type="match status" value="1"/>
</dbReference>
<dbReference type="InterPro" id="IPR019169">
    <property type="entry name" value="Transmembrane_26"/>
</dbReference>
<organism evidence="2 3">
    <name type="scientific">Mytilus coruscus</name>
    <name type="common">Sea mussel</name>
    <dbReference type="NCBI Taxonomy" id="42192"/>
    <lineage>
        <taxon>Eukaryota</taxon>
        <taxon>Metazoa</taxon>
        <taxon>Spiralia</taxon>
        <taxon>Lophotrochozoa</taxon>
        <taxon>Mollusca</taxon>
        <taxon>Bivalvia</taxon>
        <taxon>Autobranchia</taxon>
        <taxon>Pteriomorphia</taxon>
        <taxon>Mytilida</taxon>
        <taxon>Mytiloidea</taxon>
        <taxon>Mytilidae</taxon>
        <taxon>Mytilinae</taxon>
        <taxon>Mytilus</taxon>
    </lineage>
</organism>
<keyword evidence="1" id="KW-0472">Membrane</keyword>
<evidence type="ECO:0008006" key="4">
    <source>
        <dbReference type="Google" id="ProtNLM"/>
    </source>
</evidence>
<dbReference type="Proteomes" id="UP000507470">
    <property type="component" value="Unassembled WGS sequence"/>
</dbReference>
<feature type="transmembrane region" description="Helical" evidence="1">
    <location>
        <begin position="256"/>
        <end position="277"/>
    </location>
</feature>
<keyword evidence="1" id="KW-0812">Transmembrane</keyword>
<sequence length="341" mass="38884">MRRTINGFSLVRTKKLLLLMDDPYIDMRSVWRASDVKDDNVYLLLALTNLLVILEGVYRIVKENGEESRWFSLCILFYIFGMVPAIWLLEIDRLEKFTKVSSSSNITNAQNEALSAINGVTLPLKLDADTWASVLEQLMLFMFVIARWMLPRGKLTRDQLSQLLFVYIGSASDVMELFVIFEEPEIRSDVTFSYVTLGVWSLSLLQFCLILTATRNIGSRAIAKHTAVDGDIPEDEMGQEKDGNSACCDKVFQLEIWSLFICLILQDGPFLGVRLYAIFIKGVLSYGIIFFTAKNILILFLLCYRVIVLCYSKFTKDLDNQNRNKGFSRKSSVGPYSAEKK</sequence>